<proteinExistence type="predicted"/>
<evidence type="ECO:0000313" key="1">
    <source>
        <dbReference type="EMBL" id="KAF8912215.1"/>
    </source>
</evidence>
<comment type="caution">
    <text evidence="1">The sequence shown here is derived from an EMBL/GenBank/DDBJ whole genome shotgun (WGS) entry which is preliminary data.</text>
</comment>
<reference evidence="1" key="1">
    <citation type="submission" date="2020-11" db="EMBL/GenBank/DDBJ databases">
        <authorList>
            <consortium name="DOE Joint Genome Institute"/>
            <person name="Ahrendt S."/>
            <person name="Riley R."/>
            <person name="Andreopoulos W."/>
            <person name="LaButti K."/>
            <person name="Pangilinan J."/>
            <person name="Ruiz-duenas F.J."/>
            <person name="Barrasa J.M."/>
            <person name="Sanchez-Garcia M."/>
            <person name="Camarero S."/>
            <person name="Miyauchi S."/>
            <person name="Serrano A."/>
            <person name="Linde D."/>
            <person name="Babiker R."/>
            <person name="Drula E."/>
            <person name="Ayuso-Fernandez I."/>
            <person name="Pacheco R."/>
            <person name="Padilla G."/>
            <person name="Ferreira P."/>
            <person name="Barriuso J."/>
            <person name="Kellner H."/>
            <person name="Castanera R."/>
            <person name="Alfaro M."/>
            <person name="Ramirez L."/>
            <person name="Pisabarro A.G."/>
            <person name="Kuo A."/>
            <person name="Tritt A."/>
            <person name="Lipzen A."/>
            <person name="He G."/>
            <person name="Yan M."/>
            <person name="Ng V."/>
            <person name="Cullen D."/>
            <person name="Martin F."/>
            <person name="Rosso M.-N."/>
            <person name="Henrissat B."/>
            <person name="Hibbett D."/>
            <person name="Martinez A.T."/>
            <person name="Grigoriev I.V."/>
        </authorList>
    </citation>
    <scope>NUCLEOTIDE SEQUENCE</scope>
    <source>
        <strain evidence="1">AH 44721</strain>
    </source>
</reference>
<protein>
    <submittedName>
        <fullName evidence="1">Uncharacterized protein</fullName>
    </submittedName>
</protein>
<name>A0A9P5P1F4_GYMJU</name>
<gene>
    <name evidence="1" type="ORF">CPB84DRAFT_1761660</name>
</gene>
<dbReference type="AlphaFoldDB" id="A0A9P5P1F4"/>
<keyword evidence="2" id="KW-1185">Reference proteome</keyword>
<accession>A0A9P5P1F4</accession>
<dbReference type="EMBL" id="JADNYJ010000003">
    <property type="protein sequence ID" value="KAF8912215.1"/>
    <property type="molecule type" value="Genomic_DNA"/>
</dbReference>
<sequence length="51" mass="5913">MKAMMNRANKGERVTRREISHCLLRRAIGHGTGSRTRLDQKRVLLHCPPFL</sequence>
<organism evidence="1 2">
    <name type="scientific">Gymnopilus junonius</name>
    <name type="common">Spectacular rustgill mushroom</name>
    <name type="synonym">Gymnopilus spectabilis subsp. junonius</name>
    <dbReference type="NCBI Taxonomy" id="109634"/>
    <lineage>
        <taxon>Eukaryota</taxon>
        <taxon>Fungi</taxon>
        <taxon>Dikarya</taxon>
        <taxon>Basidiomycota</taxon>
        <taxon>Agaricomycotina</taxon>
        <taxon>Agaricomycetes</taxon>
        <taxon>Agaricomycetidae</taxon>
        <taxon>Agaricales</taxon>
        <taxon>Agaricineae</taxon>
        <taxon>Hymenogastraceae</taxon>
        <taxon>Gymnopilus</taxon>
    </lineage>
</organism>
<evidence type="ECO:0000313" key="2">
    <source>
        <dbReference type="Proteomes" id="UP000724874"/>
    </source>
</evidence>
<dbReference type="Proteomes" id="UP000724874">
    <property type="component" value="Unassembled WGS sequence"/>
</dbReference>